<accession>A0A942TMN9</accession>
<keyword evidence="2" id="KW-1185">Reference proteome</keyword>
<dbReference type="AlphaFoldDB" id="A0A942TMN9"/>
<dbReference type="Proteomes" id="UP000682713">
    <property type="component" value="Unassembled WGS sequence"/>
</dbReference>
<proteinExistence type="predicted"/>
<evidence type="ECO:0008006" key="3">
    <source>
        <dbReference type="Google" id="ProtNLM"/>
    </source>
</evidence>
<organism evidence="1 2">
    <name type="scientific">Lederbergia citrisecunda</name>
    <dbReference type="NCBI Taxonomy" id="2833583"/>
    <lineage>
        <taxon>Bacteria</taxon>
        <taxon>Bacillati</taxon>
        <taxon>Bacillota</taxon>
        <taxon>Bacilli</taxon>
        <taxon>Bacillales</taxon>
        <taxon>Bacillaceae</taxon>
        <taxon>Lederbergia</taxon>
    </lineage>
</organism>
<dbReference type="Pfam" id="PF20074">
    <property type="entry name" value="DUF6470"/>
    <property type="match status" value="1"/>
</dbReference>
<name>A0A942TMN9_9BACI</name>
<dbReference type="EMBL" id="JAGYPJ010000001">
    <property type="protein sequence ID" value="MBS4200395.1"/>
    <property type="molecule type" value="Genomic_DNA"/>
</dbReference>
<dbReference type="InterPro" id="IPR045527">
    <property type="entry name" value="DUF6470"/>
</dbReference>
<evidence type="ECO:0000313" key="1">
    <source>
        <dbReference type="EMBL" id="MBS4200395.1"/>
    </source>
</evidence>
<evidence type="ECO:0000313" key="2">
    <source>
        <dbReference type="Proteomes" id="UP000682713"/>
    </source>
</evidence>
<reference evidence="1 2" key="1">
    <citation type="submission" date="2021-05" db="EMBL/GenBank/DDBJ databases">
        <title>Novel Bacillus species.</title>
        <authorList>
            <person name="Liu G."/>
        </authorList>
    </citation>
    <scope>NUCLEOTIDE SEQUENCE [LARGE SCALE GENOMIC DNA]</scope>
    <source>
        <strain evidence="1 2">FJAT-49732</strain>
    </source>
</reference>
<gene>
    <name evidence="1" type="ORF">KHA93_12215</name>
</gene>
<comment type="caution">
    <text evidence="1">The sequence shown here is derived from an EMBL/GenBank/DDBJ whole genome shotgun (WGS) entry which is preliminary data.</text>
</comment>
<protein>
    <recommendedName>
        <fullName evidence="3">YviE</fullName>
    </recommendedName>
</protein>
<sequence>MQIPQIRMESQFAKIGMETIPARQSIQQPNADLHIEQPLADMKMRTIPGRLTIDQSLAWEDMDIKSIFQRVRENAVRGRQKLLEGIARVAREGDEMLDIHSGRDVLVEQAKRKANPPPVDTNITWVPSTFSVKIHFEPGKTDIQFQTRKPVIDARIRKPIISYVPGDVNIYLRQQNSLKIDFVK</sequence>